<evidence type="ECO:0000256" key="10">
    <source>
        <dbReference type="ARBA" id="ARBA00022989"/>
    </source>
</evidence>
<dbReference type="PROSITE" id="PS50011">
    <property type="entry name" value="PROTEIN_KINASE_DOM"/>
    <property type="match status" value="1"/>
</dbReference>
<evidence type="ECO:0000313" key="16">
    <source>
        <dbReference type="EMBL" id="KAJ0989841.1"/>
    </source>
</evidence>
<dbReference type="InterPro" id="IPR003591">
    <property type="entry name" value="Leu-rich_rpt_typical-subtyp"/>
</dbReference>
<keyword evidence="14" id="KW-0732">Signal</keyword>
<evidence type="ECO:0000256" key="2">
    <source>
        <dbReference type="ARBA" id="ARBA00008684"/>
    </source>
</evidence>
<dbReference type="InterPro" id="IPR000719">
    <property type="entry name" value="Prot_kinase_dom"/>
</dbReference>
<dbReference type="SUPFAM" id="SSF52047">
    <property type="entry name" value="RNI-like"/>
    <property type="match status" value="1"/>
</dbReference>
<reference evidence="16" key="1">
    <citation type="submission" date="2021-03" db="EMBL/GenBank/DDBJ databases">
        <authorList>
            <person name="Li Z."/>
            <person name="Yang C."/>
        </authorList>
    </citation>
    <scope>NUCLEOTIDE SEQUENCE</scope>
    <source>
        <strain evidence="16">Dzin_1.0</strain>
        <tissue evidence="16">Leaf</tissue>
    </source>
</reference>
<protein>
    <recommendedName>
        <fullName evidence="15">Protein kinase domain-containing protein</fullName>
    </recommendedName>
</protein>
<dbReference type="PROSITE" id="PS00108">
    <property type="entry name" value="PROTEIN_KINASE_ST"/>
    <property type="match status" value="1"/>
</dbReference>
<dbReference type="Pfam" id="PF13855">
    <property type="entry name" value="LRR_8"/>
    <property type="match status" value="2"/>
</dbReference>
<evidence type="ECO:0000259" key="15">
    <source>
        <dbReference type="PROSITE" id="PS50011"/>
    </source>
</evidence>
<keyword evidence="3" id="KW-0433">Leucine-rich repeat</keyword>
<dbReference type="Gene3D" id="1.10.510.10">
    <property type="entry name" value="Transferase(Phosphotransferase) domain 1"/>
    <property type="match status" value="2"/>
</dbReference>
<dbReference type="SUPFAM" id="SSF56112">
    <property type="entry name" value="Protein kinase-like (PK-like)"/>
    <property type="match status" value="1"/>
</dbReference>
<dbReference type="GO" id="GO:0004672">
    <property type="term" value="F:protein kinase activity"/>
    <property type="evidence" value="ECO:0007669"/>
    <property type="project" value="InterPro"/>
</dbReference>
<dbReference type="InterPro" id="IPR051809">
    <property type="entry name" value="Plant_receptor-like_S/T_kinase"/>
</dbReference>
<gene>
    <name evidence="16" type="ORF">J5N97_008197</name>
</gene>
<feature type="chain" id="PRO_5039074292" description="Protein kinase domain-containing protein" evidence="14">
    <location>
        <begin position="23"/>
        <end position="942"/>
    </location>
</feature>
<dbReference type="InterPro" id="IPR001611">
    <property type="entry name" value="Leu-rich_rpt"/>
</dbReference>
<evidence type="ECO:0000256" key="9">
    <source>
        <dbReference type="ARBA" id="ARBA00022840"/>
    </source>
</evidence>
<dbReference type="PANTHER" id="PTHR27008:SF510">
    <property type="entry name" value="OS09G0423200 PROTEIN"/>
    <property type="match status" value="1"/>
</dbReference>
<comment type="caution">
    <text evidence="16">The sequence shown here is derived from an EMBL/GenBank/DDBJ whole genome shotgun (WGS) entry which is preliminary data.</text>
</comment>
<dbReference type="Pfam" id="PF00560">
    <property type="entry name" value="LRR_1"/>
    <property type="match status" value="7"/>
</dbReference>
<evidence type="ECO:0000256" key="11">
    <source>
        <dbReference type="ARBA" id="ARBA00023136"/>
    </source>
</evidence>
<keyword evidence="4" id="KW-0808">Transferase</keyword>
<dbReference type="PANTHER" id="PTHR27008">
    <property type="entry name" value="OS04G0122200 PROTEIN"/>
    <property type="match status" value="1"/>
</dbReference>
<feature type="transmembrane region" description="Helical" evidence="13">
    <location>
        <begin position="596"/>
        <end position="619"/>
    </location>
</feature>
<dbReference type="Pfam" id="PF08263">
    <property type="entry name" value="LRRNT_2"/>
    <property type="match status" value="1"/>
</dbReference>
<dbReference type="SUPFAM" id="SSF52058">
    <property type="entry name" value="L domain-like"/>
    <property type="match status" value="1"/>
</dbReference>
<dbReference type="GO" id="GO:0005886">
    <property type="term" value="C:plasma membrane"/>
    <property type="evidence" value="ECO:0007669"/>
    <property type="project" value="UniProtKB-SubCell"/>
</dbReference>
<dbReference type="InterPro" id="IPR011009">
    <property type="entry name" value="Kinase-like_dom_sf"/>
</dbReference>
<evidence type="ECO:0000256" key="14">
    <source>
        <dbReference type="SAM" id="SignalP"/>
    </source>
</evidence>
<keyword evidence="5 13" id="KW-0812">Transmembrane</keyword>
<reference evidence="16" key="2">
    <citation type="journal article" date="2022" name="Hortic Res">
        <title>The genome of Dioscorea zingiberensis sheds light on the biosynthesis, origin and evolution of the medicinally important diosgenin saponins.</title>
        <authorList>
            <person name="Li Y."/>
            <person name="Tan C."/>
            <person name="Li Z."/>
            <person name="Guo J."/>
            <person name="Li S."/>
            <person name="Chen X."/>
            <person name="Wang C."/>
            <person name="Dai X."/>
            <person name="Yang H."/>
            <person name="Song W."/>
            <person name="Hou L."/>
            <person name="Xu J."/>
            <person name="Tong Z."/>
            <person name="Xu A."/>
            <person name="Yuan X."/>
            <person name="Wang W."/>
            <person name="Yang Q."/>
            <person name="Chen L."/>
            <person name="Sun Z."/>
            <person name="Wang K."/>
            <person name="Pan B."/>
            <person name="Chen J."/>
            <person name="Bao Y."/>
            <person name="Liu F."/>
            <person name="Qi X."/>
            <person name="Gang D.R."/>
            <person name="Wen J."/>
            <person name="Li J."/>
        </authorList>
    </citation>
    <scope>NUCLEOTIDE SEQUENCE</scope>
    <source>
        <strain evidence="16">Dzin_1.0</strain>
    </source>
</reference>
<dbReference type="PROSITE" id="PS00107">
    <property type="entry name" value="PROTEIN_KINASE_ATP"/>
    <property type="match status" value="1"/>
</dbReference>
<dbReference type="FunFam" id="3.80.10.10:FF:000383">
    <property type="entry name" value="Leucine-rich repeat receptor protein kinase EMS1"/>
    <property type="match status" value="1"/>
</dbReference>
<dbReference type="InterPro" id="IPR013210">
    <property type="entry name" value="LRR_N_plant-typ"/>
</dbReference>
<dbReference type="SMART" id="SM00369">
    <property type="entry name" value="LRR_TYP"/>
    <property type="match status" value="9"/>
</dbReference>
<dbReference type="SMART" id="SM00220">
    <property type="entry name" value="S_TKc"/>
    <property type="match status" value="1"/>
</dbReference>
<evidence type="ECO:0000256" key="1">
    <source>
        <dbReference type="ARBA" id="ARBA00004162"/>
    </source>
</evidence>
<dbReference type="Pfam" id="PF00069">
    <property type="entry name" value="Pkinase"/>
    <property type="match status" value="1"/>
</dbReference>
<evidence type="ECO:0000256" key="3">
    <source>
        <dbReference type="ARBA" id="ARBA00022614"/>
    </source>
</evidence>
<evidence type="ECO:0000256" key="7">
    <source>
        <dbReference type="ARBA" id="ARBA00022741"/>
    </source>
</evidence>
<evidence type="ECO:0000256" key="4">
    <source>
        <dbReference type="ARBA" id="ARBA00022679"/>
    </source>
</evidence>
<dbReference type="OrthoDB" id="4062651at2759"/>
<dbReference type="Proteomes" id="UP001085076">
    <property type="component" value="Miscellaneous, Linkage group lg01"/>
</dbReference>
<organism evidence="16 17">
    <name type="scientific">Dioscorea zingiberensis</name>
    <dbReference type="NCBI Taxonomy" id="325984"/>
    <lineage>
        <taxon>Eukaryota</taxon>
        <taxon>Viridiplantae</taxon>
        <taxon>Streptophyta</taxon>
        <taxon>Embryophyta</taxon>
        <taxon>Tracheophyta</taxon>
        <taxon>Spermatophyta</taxon>
        <taxon>Magnoliopsida</taxon>
        <taxon>Liliopsida</taxon>
        <taxon>Dioscoreales</taxon>
        <taxon>Dioscoreaceae</taxon>
        <taxon>Dioscorea</taxon>
    </lineage>
</organism>
<dbReference type="InterPro" id="IPR017441">
    <property type="entry name" value="Protein_kinase_ATP_BS"/>
</dbReference>
<keyword evidence="11 13" id="KW-0472">Membrane</keyword>
<evidence type="ECO:0000313" key="17">
    <source>
        <dbReference type="Proteomes" id="UP001085076"/>
    </source>
</evidence>
<dbReference type="GO" id="GO:0005524">
    <property type="term" value="F:ATP binding"/>
    <property type="evidence" value="ECO:0007669"/>
    <property type="project" value="UniProtKB-UniRule"/>
</dbReference>
<comment type="similarity">
    <text evidence="2">Belongs to the protein kinase superfamily. Ser/Thr protein kinase family.</text>
</comment>
<evidence type="ECO:0000256" key="8">
    <source>
        <dbReference type="ARBA" id="ARBA00022777"/>
    </source>
</evidence>
<dbReference type="PROSITE" id="PS51450">
    <property type="entry name" value="LRR"/>
    <property type="match status" value="1"/>
</dbReference>
<dbReference type="InterPro" id="IPR008271">
    <property type="entry name" value="Ser/Thr_kinase_AS"/>
</dbReference>
<accession>A0A9D5DDD9</accession>
<keyword evidence="10 13" id="KW-1133">Transmembrane helix</keyword>
<feature type="domain" description="Protein kinase" evidence="15">
    <location>
        <begin position="663"/>
        <end position="942"/>
    </location>
</feature>
<keyword evidence="9 12" id="KW-0067">ATP-binding</keyword>
<evidence type="ECO:0000256" key="6">
    <source>
        <dbReference type="ARBA" id="ARBA00022737"/>
    </source>
</evidence>
<keyword evidence="17" id="KW-1185">Reference proteome</keyword>
<evidence type="ECO:0000256" key="5">
    <source>
        <dbReference type="ARBA" id="ARBA00022692"/>
    </source>
</evidence>
<dbReference type="AlphaFoldDB" id="A0A9D5DDD9"/>
<dbReference type="FunFam" id="3.80.10.10:FF:000095">
    <property type="entry name" value="LRR receptor-like serine/threonine-protein kinase GSO1"/>
    <property type="match status" value="2"/>
</dbReference>
<dbReference type="EMBL" id="JAGGNH010000001">
    <property type="protein sequence ID" value="KAJ0989841.1"/>
    <property type="molecule type" value="Genomic_DNA"/>
</dbReference>
<proteinExistence type="inferred from homology"/>
<dbReference type="Gene3D" id="3.80.10.10">
    <property type="entry name" value="Ribonuclease Inhibitor"/>
    <property type="match status" value="5"/>
</dbReference>
<keyword evidence="6" id="KW-0677">Repeat</keyword>
<feature type="signal peptide" evidence="14">
    <location>
        <begin position="1"/>
        <end position="22"/>
    </location>
</feature>
<evidence type="ECO:0000256" key="13">
    <source>
        <dbReference type="SAM" id="Phobius"/>
    </source>
</evidence>
<sequence length="942" mass="104555">MDCTTTTLSALLLHLLLSLVLPQQSCNPDSNIGLDREALLKFKKGISRDPQNVLTNWNEATHVCDWKGVHCNKSISRVTRLRLEDTFLVGKISQFLANISCLQSLHLSQNYFQGPIPEELGALSKLVVLNLEENKIRSVIPDSFGKLSNLHYINLRGNWLNGRLPKPLFYNCTNLELIDLSENFLTGQIPPFLGNFLLDLHVLLLYNNKFTGSIPPSLSNSTKMEIIDLTSNLLSGALPSDIVIHMPNLTDLHISDNNLSSDDNNSNLTPFFRSISNLTSLTILELAGNDLGGELPFMMGQLPCNLSKILLQDNQIHGVIPPSISNLTNLVDLNLSNNLLSGTIPLELILLPHLQRLWVSNNSLHGEIPSPPGVSTKLGLVDLSCNNLSSTIPISLANLTQLRILDLHKNSLSGHIPSSLGSINLEQLDLSQNQLTGVLPAEVVSLNSMQIFNLSFNLLEEALPMELSSMDKVRVIDLSSNNLSGNIPVILENCKEVEVLNLSHNSLQGPLPSSLGSLPDLQSLDLSHNFLSGNIPDSLQKCTSLKLLNLSFNNFSGQIPEGGIFYSLTYDSIKGNHLCGTLSGIPTCQNRQKTHIFIALIFGSTLLSLALLAILYMVCSHSILIKNQLLKRNHQNSTRTSLEFMKSYQRITYRELLEATKGFDQSKIIGSGRFGHVYKGMLSGDSIVAIKVLQFQSSDFTKTFNRECQILKRIRHRNLIRIITTCSLPDFKALVLPFMANGNLESHLHPQGQHSSFKFLSFVERVNICCDVAEAMAYLHHHAPVQVIHCDLKPSNILLNDDMMALVSDFGIARLAKTTMEKTMASEDTTNTELLCGTIGYMAPDLQKWVKNNYCGQLREVIDPFIMHDLKTHKEDTRSMWETRIVQMLDLGLLCAQEVPSTRPTMIDVVDDLEKVKYCLNNDASSSFSSSNGITNHLENCK</sequence>
<comment type="subcellular location">
    <subcellularLocation>
        <location evidence="1">Cell membrane</location>
        <topology evidence="1">Single-pass membrane protein</topology>
    </subcellularLocation>
</comment>
<dbReference type="PRINTS" id="PR00019">
    <property type="entry name" value="LEURICHRPT"/>
</dbReference>
<dbReference type="InterPro" id="IPR032675">
    <property type="entry name" value="LRR_dom_sf"/>
</dbReference>
<dbReference type="Gene3D" id="3.30.200.20">
    <property type="entry name" value="Phosphorylase Kinase, domain 1"/>
    <property type="match status" value="1"/>
</dbReference>
<feature type="binding site" evidence="12">
    <location>
        <position position="691"/>
    </location>
    <ligand>
        <name>ATP</name>
        <dbReference type="ChEBI" id="CHEBI:30616"/>
    </ligand>
</feature>
<name>A0A9D5DDD9_9LILI</name>
<dbReference type="FunFam" id="3.30.200.20:FF:000543">
    <property type="entry name" value="Putative leucine-rich repeat receptor-like serine/threonine-protein kinase"/>
    <property type="match status" value="1"/>
</dbReference>
<keyword evidence="8" id="KW-0418">Kinase</keyword>
<keyword evidence="7 12" id="KW-0547">Nucleotide-binding</keyword>
<evidence type="ECO:0000256" key="12">
    <source>
        <dbReference type="PROSITE-ProRule" id="PRU10141"/>
    </source>
</evidence>